<dbReference type="PANTHER" id="PTHR31118:SF32">
    <property type="entry name" value="KYNURENINE FORMAMIDASE"/>
    <property type="match status" value="1"/>
</dbReference>
<dbReference type="AlphaFoldDB" id="J9GJ29"/>
<dbReference type="InterPro" id="IPR037175">
    <property type="entry name" value="KFase_sf"/>
</dbReference>
<organism evidence="1">
    <name type="scientific">gut metagenome</name>
    <dbReference type="NCBI Taxonomy" id="749906"/>
    <lineage>
        <taxon>unclassified sequences</taxon>
        <taxon>metagenomes</taxon>
        <taxon>organismal metagenomes</taxon>
    </lineage>
</organism>
<dbReference type="InterPro" id="IPR007325">
    <property type="entry name" value="KFase/CYL"/>
</dbReference>
<protein>
    <submittedName>
        <fullName evidence="1">Cyclase family protein</fullName>
    </submittedName>
</protein>
<name>J9GJ29_9ZZZZ</name>
<sequence>MIGLDVPSIDEVESKSLPSHRLALSNGMAVIENLDLRTVPAGCYELIALPLRLEGVEASPVRAVLRPLNR</sequence>
<dbReference type="GO" id="GO:0019441">
    <property type="term" value="P:L-tryptophan catabolic process to kynurenine"/>
    <property type="evidence" value="ECO:0007669"/>
    <property type="project" value="InterPro"/>
</dbReference>
<gene>
    <name evidence="1" type="ORF">EVA_09884</name>
</gene>
<proteinExistence type="predicted"/>
<dbReference type="SUPFAM" id="SSF102198">
    <property type="entry name" value="Putative cyclase"/>
    <property type="match status" value="1"/>
</dbReference>
<dbReference type="PANTHER" id="PTHR31118">
    <property type="entry name" value="CYCLASE-LIKE PROTEIN 2"/>
    <property type="match status" value="1"/>
</dbReference>
<dbReference type="EMBL" id="AMCI01002726">
    <property type="protein sequence ID" value="EJX02008.1"/>
    <property type="molecule type" value="Genomic_DNA"/>
</dbReference>
<evidence type="ECO:0000313" key="1">
    <source>
        <dbReference type="EMBL" id="EJX02008.1"/>
    </source>
</evidence>
<accession>J9GJ29</accession>
<dbReference type="Gene3D" id="3.50.30.50">
    <property type="entry name" value="Putative cyclase"/>
    <property type="match status" value="1"/>
</dbReference>
<comment type="caution">
    <text evidence="1">The sequence shown here is derived from an EMBL/GenBank/DDBJ whole genome shotgun (WGS) entry which is preliminary data.</text>
</comment>
<reference evidence="1" key="1">
    <citation type="journal article" date="2012" name="PLoS ONE">
        <title>Gene sets for utilization of primary and secondary nutrition supplies in the distal gut of endangered iberian lynx.</title>
        <authorList>
            <person name="Alcaide M."/>
            <person name="Messina E."/>
            <person name="Richter M."/>
            <person name="Bargiela R."/>
            <person name="Peplies J."/>
            <person name="Huws S.A."/>
            <person name="Newbold C.J."/>
            <person name="Golyshin P.N."/>
            <person name="Simon M.A."/>
            <person name="Lopez G."/>
            <person name="Yakimov M.M."/>
            <person name="Ferrer M."/>
        </authorList>
    </citation>
    <scope>NUCLEOTIDE SEQUENCE</scope>
</reference>
<dbReference type="GO" id="GO:0004061">
    <property type="term" value="F:arylformamidase activity"/>
    <property type="evidence" value="ECO:0007669"/>
    <property type="project" value="InterPro"/>
</dbReference>